<reference evidence="2" key="1">
    <citation type="journal article" date="2020" name="Nature">
        <title>Giant virus diversity and host interactions through global metagenomics.</title>
        <authorList>
            <person name="Schulz F."/>
            <person name="Roux S."/>
            <person name="Paez-Espino D."/>
            <person name="Jungbluth S."/>
            <person name="Walsh D.A."/>
            <person name="Denef V.J."/>
            <person name="McMahon K.D."/>
            <person name="Konstantinidis K.T."/>
            <person name="Eloe-Fadrosh E.A."/>
            <person name="Kyrpides N.C."/>
            <person name="Woyke T."/>
        </authorList>
    </citation>
    <scope>NUCLEOTIDE SEQUENCE</scope>
    <source>
        <strain evidence="2">GVMAG-M-3300023174-144</strain>
    </source>
</reference>
<evidence type="ECO:0000313" key="2">
    <source>
        <dbReference type="EMBL" id="QHT15354.1"/>
    </source>
</evidence>
<keyword evidence="1" id="KW-1133">Transmembrane helix</keyword>
<accession>A0A6C0DGK9</accession>
<dbReference type="EMBL" id="MN739606">
    <property type="protein sequence ID" value="QHT15354.1"/>
    <property type="molecule type" value="Genomic_DNA"/>
</dbReference>
<keyword evidence="1" id="KW-0812">Transmembrane</keyword>
<feature type="transmembrane region" description="Helical" evidence="1">
    <location>
        <begin position="199"/>
        <end position="219"/>
    </location>
</feature>
<dbReference type="AlphaFoldDB" id="A0A6C0DGK9"/>
<sequence length="228" mass="26548">MIFTILFSTFLCLISGIAVNTSDIHPGHRGIQKRIYDQKAHNDALMAKPTIGINDRIWYNKVVPTEFQEKLCPYIQELLVFEESKYYVVLGYTLEKYHDYLVQNVSNFYMEEIYTLHNFPTYRENVTLENVTMGDVYTYHKQQCKKYPVNGAMISRYRKIYSKLYEGLVTKHLKTNTINPNTKKIPRAYNNNCDKRNSIGINPFAVFVGLFCVFSFLGASAGSSRKRR</sequence>
<protein>
    <submittedName>
        <fullName evidence="2">Uncharacterized protein</fullName>
    </submittedName>
</protein>
<name>A0A6C0DGK9_9ZZZZ</name>
<organism evidence="2">
    <name type="scientific">viral metagenome</name>
    <dbReference type="NCBI Taxonomy" id="1070528"/>
    <lineage>
        <taxon>unclassified sequences</taxon>
        <taxon>metagenomes</taxon>
        <taxon>organismal metagenomes</taxon>
    </lineage>
</organism>
<keyword evidence="1" id="KW-0472">Membrane</keyword>
<proteinExistence type="predicted"/>
<evidence type="ECO:0000256" key="1">
    <source>
        <dbReference type="SAM" id="Phobius"/>
    </source>
</evidence>